<evidence type="ECO:0000256" key="4">
    <source>
        <dbReference type="ARBA" id="ARBA00022840"/>
    </source>
</evidence>
<accession>A0A7M7G5B3</accession>
<keyword evidence="2" id="KW-0436">Ligase</keyword>
<dbReference type="InParanoid" id="A0A7M7G5B3"/>
<dbReference type="InterPro" id="IPR002312">
    <property type="entry name" value="Asp/Asn-tRNA-synth_IIb"/>
</dbReference>
<dbReference type="SUPFAM" id="SSF55681">
    <property type="entry name" value="Class II aaRS and biotin synthetases"/>
    <property type="match status" value="1"/>
</dbReference>
<organism evidence="8 9">
    <name type="scientific">Nasonia vitripennis</name>
    <name type="common">Parasitic wasp</name>
    <dbReference type="NCBI Taxonomy" id="7425"/>
    <lineage>
        <taxon>Eukaryota</taxon>
        <taxon>Metazoa</taxon>
        <taxon>Ecdysozoa</taxon>
        <taxon>Arthropoda</taxon>
        <taxon>Hexapoda</taxon>
        <taxon>Insecta</taxon>
        <taxon>Pterygota</taxon>
        <taxon>Neoptera</taxon>
        <taxon>Endopterygota</taxon>
        <taxon>Hymenoptera</taxon>
        <taxon>Apocrita</taxon>
        <taxon>Proctotrupomorpha</taxon>
        <taxon>Chalcidoidea</taxon>
        <taxon>Pteromalidae</taxon>
        <taxon>Pteromalinae</taxon>
        <taxon>Nasonia</taxon>
    </lineage>
</organism>
<dbReference type="CDD" id="cd04317">
    <property type="entry name" value="EcAspRS_like_N"/>
    <property type="match status" value="1"/>
</dbReference>
<dbReference type="SUPFAM" id="SSF50249">
    <property type="entry name" value="Nucleic acid-binding proteins"/>
    <property type="match status" value="1"/>
</dbReference>
<dbReference type="NCBIfam" id="NF001750">
    <property type="entry name" value="PRK00476.1"/>
    <property type="match status" value="1"/>
</dbReference>
<keyword evidence="4" id="KW-0067">ATP-binding</keyword>
<dbReference type="GeneID" id="100120650"/>
<evidence type="ECO:0000313" key="9">
    <source>
        <dbReference type="Proteomes" id="UP000002358"/>
    </source>
</evidence>
<dbReference type="PROSITE" id="PS50862">
    <property type="entry name" value="AA_TRNA_LIGASE_II"/>
    <property type="match status" value="1"/>
</dbReference>
<dbReference type="NCBIfam" id="TIGR00459">
    <property type="entry name" value="aspS_bact"/>
    <property type="match status" value="1"/>
</dbReference>
<dbReference type="PRINTS" id="PR01042">
    <property type="entry name" value="TRNASYNTHASP"/>
</dbReference>
<dbReference type="PANTHER" id="PTHR22594">
    <property type="entry name" value="ASPARTYL/LYSYL-TRNA SYNTHETASE"/>
    <property type="match status" value="1"/>
</dbReference>
<dbReference type="RefSeq" id="XP_001604266.2">
    <property type="nucleotide sequence ID" value="XM_001604216.5"/>
</dbReference>
<comment type="similarity">
    <text evidence="1">Belongs to the class-II aminoacyl-tRNA synthetase family. Type 1 subfamily.</text>
</comment>
<evidence type="ECO:0000256" key="5">
    <source>
        <dbReference type="ARBA" id="ARBA00022917"/>
    </source>
</evidence>
<dbReference type="OrthoDB" id="439710at2759"/>
<dbReference type="Pfam" id="PF00152">
    <property type="entry name" value="tRNA-synt_2"/>
    <property type="match status" value="1"/>
</dbReference>
<keyword evidence="6" id="KW-0030">Aminoacyl-tRNA synthetase</keyword>
<dbReference type="GO" id="GO:0005524">
    <property type="term" value="F:ATP binding"/>
    <property type="evidence" value="ECO:0007669"/>
    <property type="project" value="UniProtKB-KW"/>
</dbReference>
<dbReference type="CTD" id="326155"/>
<reference evidence="8" key="1">
    <citation type="submission" date="2021-01" db="UniProtKB">
        <authorList>
            <consortium name="EnsemblMetazoa"/>
        </authorList>
    </citation>
    <scope>IDENTIFICATION</scope>
</reference>
<feature type="domain" description="Aminoacyl-transfer RNA synthetases class-II family profile" evidence="7">
    <location>
        <begin position="203"/>
        <end position="624"/>
    </location>
</feature>
<dbReference type="InterPro" id="IPR012340">
    <property type="entry name" value="NA-bd_OB-fold"/>
</dbReference>
<dbReference type="InterPro" id="IPR045864">
    <property type="entry name" value="aa-tRNA-synth_II/BPL/LPL"/>
</dbReference>
<keyword evidence="9" id="KW-1185">Reference proteome</keyword>
<evidence type="ECO:0000256" key="1">
    <source>
        <dbReference type="ARBA" id="ARBA00006303"/>
    </source>
</evidence>
<dbReference type="InterPro" id="IPR004365">
    <property type="entry name" value="NA-bd_OB_tRNA"/>
</dbReference>
<dbReference type="GO" id="GO:0003676">
    <property type="term" value="F:nucleic acid binding"/>
    <property type="evidence" value="ECO:0007669"/>
    <property type="project" value="InterPro"/>
</dbReference>
<dbReference type="InterPro" id="IPR004364">
    <property type="entry name" value="Aa-tRNA-synt_II"/>
</dbReference>
<dbReference type="InterPro" id="IPR006195">
    <property type="entry name" value="aa-tRNA-synth_II"/>
</dbReference>
<dbReference type="HAMAP" id="MF_00044">
    <property type="entry name" value="Asp_tRNA_synth_type1"/>
    <property type="match status" value="1"/>
</dbReference>
<dbReference type="InterPro" id="IPR004115">
    <property type="entry name" value="GAD-like_sf"/>
</dbReference>
<dbReference type="InterPro" id="IPR004524">
    <property type="entry name" value="Asp-tRNA-ligase_1"/>
</dbReference>
<evidence type="ECO:0000256" key="2">
    <source>
        <dbReference type="ARBA" id="ARBA00022598"/>
    </source>
</evidence>
<dbReference type="Proteomes" id="UP000002358">
    <property type="component" value="Chromosome 2"/>
</dbReference>
<dbReference type="GO" id="GO:0006422">
    <property type="term" value="P:aspartyl-tRNA aminoacylation"/>
    <property type="evidence" value="ECO:0007669"/>
    <property type="project" value="TreeGrafter"/>
</dbReference>
<dbReference type="Pfam" id="PF01336">
    <property type="entry name" value="tRNA_anti-codon"/>
    <property type="match status" value="1"/>
</dbReference>
<keyword evidence="5" id="KW-0648">Protein biosynthesis</keyword>
<dbReference type="AlphaFoldDB" id="A0A7M7G5B3"/>
<dbReference type="FunCoup" id="A0A7M7G5B3">
    <property type="interactions" value="1765"/>
</dbReference>
<protein>
    <recommendedName>
        <fullName evidence="7">Aminoacyl-transfer RNA synthetases class-II family profile domain-containing protein</fullName>
    </recommendedName>
</protein>
<sequence length="649" mass="74289">MFVRSKFLRCLCQQSFVKYRQTTAECSKCLQYVYRMSASAHTQQIPTQKVKIKPKVSVEAVNKFVNRTHTCGELTIFNSNENVTLCGWLEHERLGKFLILRDSYGSTQCIIDDDKADLRKLLLDLPLETVLTVNGTVVPRPEGQCNPKLKTGEIEVQVESLEILNTAKQPLPFSIRHFNKAKESLQMQYRYLALRFPELQRNLRLRSWVTMKMREYLINQCEFVDVATPTLFRKTPGGAQEFVVPTKHLGKFYSLVQSPQQFKQLLMVGGIDRYFQMAQCYRDEGSRQDRQPEFTQLDIEMSFVDREDIMDLTENLIANSWPESVEKHYPPFPRLTYEESMETYGTDSPDLRIPGRIHSITDIAHNAGDGFDLSCELYAAVFSGQQEFLTKSAKEQLIRLAEQAFPKAKLVKHKVKDLELNGLSYLLSGLTRQNIVNQFKLQEKDVILMAYGPKQDARQLLGKIRVEFTDIMESKGLTIRESGYKFAWIIDFPLFEIDEDTKCLKTTHHPFTMPHPEDMQNLLTAPLKVRGLQYDLTLNGSEIGGGSIRIHQKALQEQIFKMLNIDPSTMYYMLEALDCGAPPHGGIALGLDRYMSVICGAPSIRDVIAFPKTMEGRDLMSGAPARISEEDKKLYHIQVSNDNVDEVEK</sequence>
<evidence type="ECO:0000256" key="3">
    <source>
        <dbReference type="ARBA" id="ARBA00022741"/>
    </source>
</evidence>
<dbReference type="Gene3D" id="2.40.50.140">
    <property type="entry name" value="Nucleic acid-binding proteins"/>
    <property type="match status" value="1"/>
</dbReference>
<dbReference type="EnsemblMetazoa" id="XM_001604216">
    <property type="protein sequence ID" value="XP_001604266"/>
    <property type="gene ID" value="LOC100120650"/>
</dbReference>
<dbReference type="Gene3D" id="3.30.1360.30">
    <property type="entry name" value="GAD-like domain"/>
    <property type="match status" value="1"/>
</dbReference>
<dbReference type="Gene3D" id="3.30.930.10">
    <property type="entry name" value="Bira Bifunctional Protein, Domain 2"/>
    <property type="match status" value="1"/>
</dbReference>
<dbReference type="KEGG" id="nvi:100120650"/>
<proteinExistence type="inferred from homology"/>
<dbReference type="GO" id="GO:0004815">
    <property type="term" value="F:aspartate-tRNA ligase activity"/>
    <property type="evidence" value="ECO:0007669"/>
    <property type="project" value="TreeGrafter"/>
</dbReference>
<name>A0A7M7G5B3_NASVI</name>
<dbReference type="InterPro" id="IPR047089">
    <property type="entry name" value="Asp-tRNA-ligase_1_N"/>
</dbReference>
<dbReference type="SMR" id="A0A7M7G5B3"/>
<dbReference type="PANTHER" id="PTHR22594:SF5">
    <property type="entry name" value="ASPARTATE--TRNA LIGASE, MITOCHONDRIAL"/>
    <property type="match status" value="1"/>
</dbReference>
<evidence type="ECO:0000313" key="8">
    <source>
        <dbReference type="EnsemblMetazoa" id="XP_001604266"/>
    </source>
</evidence>
<dbReference type="GO" id="GO:0005739">
    <property type="term" value="C:mitochondrion"/>
    <property type="evidence" value="ECO:0007669"/>
    <property type="project" value="TreeGrafter"/>
</dbReference>
<evidence type="ECO:0000259" key="7">
    <source>
        <dbReference type="PROSITE" id="PS50862"/>
    </source>
</evidence>
<evidence type="ECO:0000256" key="6">
    <source>
        <dbReference type="ARBA" id="ARBA00023146"/>
    </source>
</evidence>
<keyword evidence="3" id="KW-0547">Nucleotide-binding</keyword>